<dbReference type="PROSITE" id="PS51819">
    <property type="entry name" value="VOC"/>
    <property type="match status" value="1"/>
</dbReference>
<dbReference type="AlphaFoldDB" id="A0A0E3WJN6"/>
<organism evidence="2 3">
    <name type="scientific">Paenibacillus riograndensis SBR5</name>
    <dbReference type="NCBI Taxonomy" id="1073571"/>
    <lineage>
        <taxon>Bacteria</taxon>
        <taxon>Bacillati</taxon>
        <taxon>Bacillota</taxon>
        <taxon>Bacilli</taxon>
        <taxon>Bacillales</taxon>
        <taxon>Paenibacillaceae</taxon>
        <taxon>Paenibacillus</taxon>
        <taxon>Paenibacillus sonchi group</taxon>
    </lineage>
</organism>
<dbReference type="Gene3D" id="3.10.180.10">
    <property type="entry name" value="2,3-Dihydroxybiphenyl 1,2-Dioxygenase, domain 1"/>
    <property type="match status" value="1"/>
</dbReference>
<dbReference type="EMBL" id="LN831776">
    <property type="protein sequence ID" value="CQR59103.1"/>
    <property type="molecule type" value="Genomic_DNA"/>
</dbReference>
<evidence type="ECO:0000313" key="2">
    <source>
        <dbReference type="EMBL" id="CQR59103.1"/>
    </source>
</evidence>
<gene>
    <name evidence="2" type="ORF">PRIO_6756</name>
</gene>
<accession>A0A0E3WJN6</accession>
<dbReference type="GO" id="GO:0051213">
    <property type="term" value="F:dioxygenase activity"/>
    <property type="evidence" value="ECO:0007669"/>
    <property type="project" value="UniProtKB-KW"/>
</dbReference>
<dbReference type="KEGG" id="pri:PRIO_6756"/>
<dbReference type="SUPFAM" id="SSF54593">
    <property type="entry name" value="Glyoxalase/Bleomycin resistance protein/Dihydroxybiphenyl dioxygenase"/>
    <property type="match status" value="1"/>
</dbReference>
<dbReference type="InterPro" id="IPR004360">
    <property type="entry name" value="Glyas_Fos-R_dOase_dom"/>
</dbReference>
<dbReference type="InterPro" id="IPR029068">
    <property type="entry name" value="Glyas_Bleomycin-R_OHBP_Dase"/>
</dbReference>
<name>A0A0E3WJN6_9BACL</name>
<evidence type="ECO:0000259" key="1">
    <source>
        <dbReference type="PROSITE" id="PS51819"/>
    </source>
</evidence>
<keyword evidence="2" id="KW-0223">Dioxygenase</keyword>
<proteinExistence type="predicted"/>
<keyword evidence="2" id="KW-0560">Oxidoreductase</keyword>
<evidence type="ECO:0000313" key="3">
    <source>
        <dbReference type="Proteomes" id="UP000033163"/>
    </source>
</evidence>
<dbReference type="PANTHER" id="PTHR36503">
    <property type="entry name" value="BLR2520 PROTEIN"/>
    <property type="match status" value="1"/>
</dbReference>
<dbReference type="RefSeq" id="WP_231869796.1">
    <property type="nucleotide sequence ID" value="NZ_LN831776.1"/>
</dbReference>
<dbReference type="Pfam" id="PF00903">
    <property type="entry name" value="Glyoxalase"/>
    <property type="match status" value="1"/>
</dbReference>
<protein>
    <submittedName>
        <fullName evidence="2">Glyoxalase/bleomycin resistance protein/dioxygenase</fullName>
    </submittedName>
</protein>
<feature type="domain" description="VOC" evidence="1">
    <location>
        <begin position="6"/>
        <end position="131"/>
    </location>
</feature>
<dbReference type="PANTHER" id="PTHR36503:SF1">
    <property type="entry name" value="BLR2520 PROTEIN"/>
    <property type="match status" value="1"/>
</dbReference>
<dbReference type="Proteomes" id="UP000033163">
    <property type="component" value="Chromosome I"/>
</dbReference>
<dbReference type="HOGENOM" id="CLU_046006_18_3_9"/>
<dbReference type="PATRIC" id="fig|1073571.4.peg.7221"/>
<sequence>MGMGVKLEGITVLALDVPRLTRFYRDALGFKVLIEEEHYTEFENDGVRLAIFAAPLMADNTNGHHSFVEERRGQAFELNFECDSPEDVYVMYDDFVSKGATGITAPKVTSWGHTTGFFADPEGNIHSLFAVNPITPENA</sequence>
<dbReference type="InterPro" id="IPR037523">
    <property type="entry name" value="VOC_core"/>
</dbReference>
<reference evidence="3" key="1">
    <citation type="submission" date="2015-03" db="EMBL/GenBank/DDBJ databases">
        <authorList>
            <person name="Wibberg D."/>
        </authorList>
    </citation>
    <scope>NUCLEOTIDE SEQUENCE [LARGE SCALE GENOMIC DNA]</scope>
</reference>